<feature type="signal peptide" evidence="1">
    <location>
        <begin position="1"/>
        <end position="20"/>
    </location>
</feature>
<name>A0A0D7BPW7_9AGAR</name>
<reference evidence="2 3" key="1">
    <citation type="journal article" date="2015" name="Fungal Genet. Biol.">
        <title>Evolution of novel wood decay mechanisms in Agaricales revealed by the genome sequences of Fistulina hepatica and Cylindrobasidium torrendii.</title>
        <authorList>
            <person name="Floudas D."/>
            <person name="Held B.W."/>
            <person name="Riley R."/>
            <person name="Nagy L.G."/>
            <person name="Koehler G."/>
            <person name="Ransdell A.S."/>
            <person name="Younus H."/>
            <person name="Chow J."/>
            <person name="Chiniquy J."/>
            <person name="Lipzen A."/>
            <person name="Tritt A."/>
            <person name="Sun H."/>
            <person name="Haridas S."/>
            <person name="LaButti K."/>
            <person name="Ohm R.A."/>
            <person name="Kues U."/>
            <person name="Blanchette R.A."/>
            <person name="Grigoriev I.V."/>
            <person name="Minto R.E."/>
            <person name="Hibbett D.S."/>
        </authorList>
    </citation>
    <scope>NUCLEOTIDE SEQUENCE [LARGE SCALE GENOMIC DNA]</scope>
    <source>
        <strain evidence="2 3">FP15055 ss-10</strain>
    </source>
</reference>
<protein>
    <submittedName>
        <fullName evidence="2">Uncharacterized protein</fullName>
    </submittedName>
</protein>
<evidence type="ECO:0000256" key="1">
    <source>
        <dbReference type="SAM" id="SignalP"/>
    </source>
</evidence>
<accession>A0A0D7BPW7</accession>
<keyword evidence="1" id="KW-0732">Signal</keyword>
<dbReference type="AlphaFoldDB" id="A0A0D7BPW7"/>
<proteinExistence type="predicted"/>
<evidence type="ECO:0000313" key="2">
    <source>
        <dbReference type="EMBL" id="KIY72477.1"/>
    </source>
</evidence>
<feature type="chain" id="PRO_5002317517" evidence="1">
    <location>
        <begin position="21"/>
        <end position="138"/>
    </location>
</feature>
<dbReference type="EMBL" id="KN880443">
    <property type="protein sequence ID" value="KIY72477.1"/>
    <property type="molecule type" value="Genomic_DNA"/>
</dbReference>
<organism evidence="2 3">
    <name type="scientific">Cylindrobasidium torrendii FP15055 ss-10</name>
    <dbReference type="NCBI Taxonomy" id="1314674"/>
    <lineage>
        <taxon>Eukaryota</taxon>
        <taxon>Fungi</taxon>
        <taxon>Dikarya</taxon>
        <taxon>Basidiomycota</taxon>
        <taxon>Agaricomycotina</taxon>
        <taxon>Agaricomycetes</taxon>
        <taxon>Agaricomycetidae</taxon>
        <taxon>Agaricales</taxon>
        <taxon>Marasmiineae</taxon>
        <taxon>Physalacriaceae</taxon>
        <taxon>Cylindrobasidium</taxon>
    </lineage>
</organism>
<dbReference type="Proteomes" id="UP000054007">
    <property type="component" value="Unassembled WGS sequence"/>
</dbReference>
<evidence type="ECO:0000313" key="3">
    <source>
        <dbReference type="Proteomes" id="UP000054007"/>
    </source>
</evidence>
<dbReference type="OrthoDB" id="3043660at2759"/>
<gene>
    <name evidence="2" type="ORF">CYLTODRAFT_417872</name>
</gene>
<sequence>MFSLKTLLVSVVAAATAVSAQEAVRYGVVDVTPTELSAGSSFTVTYNSTLARWQPEAVDFLLQRTANGQPTGGYVSLQRNDYAPDQTILSADLQTPDLSKFGDGTNADWLLWAFITYPDSDSDLKLIGGSTSGQLTFA</sequence>
<keyword evidence="3" id="KW-1185">Reference proteome</keyword>